<organism evidence="4 5">
    <name type="scientific">Pyrobaculum calidifontis (strain DSM 21063 / JCM 11548 / VA1)</name>
    <dbReference type="NCBI Taxonomy" id="410359"/>
    <lineage>
        <taxon>Archaea</taxon>
        <taxon>Thermoproteota</taxon>
        <taxon>Thermoprotei</taxon>
        <taxon>Thermoproteales</taxon>
        <taxon>Thermoproteaceae</taxon>
        <taxon>Pyrobaculum</taxon>
    </lineage>
</organism>
<evidence type="ECO:0000313" key="4">
    <source>
        <dbReference type="EMBL" id="ABO09347.1"/>
    </source>
</evidence>
<feature type="domain" description="Periplasmic copper-binding protein NosD beta helix" evidence="2">
    <location>
        <begin position="142"/>
        <end position="340"/>
    </location>
</feature>
<proteinExistence type="predicted"/>
<dbReference type="RefSeq" id="WP_011850605.1">
    <property type="nucleotide sequence ID" value="NC_009073.1"/>
</dbReference>
<dbReference type="eggNOG" id="arCOG02519">
    <property type="taxonomic scope" value="Archaea"/>
</dbReference>
<keyword evidence="5" id="KW-1185">Reference proteome</keyword>
<accession>A3MXI0</accession>
<feature type="domain" description="Right handed beta helix" evidence="3">
    <location>
        <begin position="55"/>
        <end position="124"/>
    </location>
</feature>
<evidence type="ECO:0000256" key="1">
    <source>
        <dbReference type="SAM" id="Phobius"/>
    </source>
</evidence>
<name>A3MXI0_PYRCJ</name>
<dbReference type="InterPro" id="IPR011050">
    <property type="entry name" value="Pectin_lyase_fold/virulence"/>
</dbReference>
<dbReference type="Pfam" id="PF05048">
    <property type="entry name" value="NosD"/>
    <property type="match status" value="1"/>
</dbReference>
<dbReference type="InterPro" id="IPR039448">
    <property type="entry name" value="Beta_helix"/>
</dbReference>
<feature type="transmembrane region" description="Helical" evidence="1">
    <location>
        <begin position="401"/>
        <end position="419"/>
    </location>
</feature>
<dbReference type="EMBL" id="CP000561">
    <property type="protein sequence ID" value="ABO09347.1"/>
    <property type="molecule type" value="Genomic_DNA"/>
</dbReference>
<dbReference type="AlphaFoldDB" id="A3MXI0"/>
<keyword evidence="1" id="KW-1133">Transmembrane helix</keyword>
<dbReference type="STRING" id="410359.Pcal_1931"/>
<dbReference type="Pfam" id="PF13229">
    <property type="entry name" value="Beta_helix"/>
    <property type="match status" value="1"/>
</dbReference>
<evidence type="ECO:0000259" key="3">
    <source>
        <dbReference type="Pfam" id="PF13229"/>
    </source>
</evidence>
<dbReference type="HOGENOM" id="CLU_759959_0_0_2"/>
<dbReference type="SMART" id="SM00710">
    <property type="entry name" value="PbH1"/>
    <property type="match status" value="9"/>
</dbReference>
<sequence>MFFLFLLAALVFVQANPFEATSPGSLIVLNGTFVGNFVIDKPVTLVGGVFDGGGNGTVLKIVASGVRIKGVVVRNCGRSGLDSGIWIENARDVVIEDVTVEECLYPIMIYNSSNVKIVNSRIASFRSVPVARFEQGGVVVLHELTQYFRGHGVYVWYSWNVTVAKSYFTHTLDGVYCDHAYGLRVVDNVFFNGSRYGVHLMYCAGVVIANNTVSQYVVGFIPMYSERVEIVGNQVFDVRAIGGAAVVVFESNNVTVRNNIFARNYIAVDFYRSPFTPGSFVEVVDNVIAYNNIGVRLDPISSPTIYGNYFVENVRDVLPLFNNKARLYNATAKRGNFWGTSTSRYVAVQRVFDQILSEHPQMEILALSPAYGLMEYVLGVAYPGGGVLEDKYPIPPPGTPHGLYLLYLALASVLLAYVWRRS</sequence>
<dbReference type="GeneID" id="4908350"/>
<evidence type="ECO:0000313" key="5">
    <source>
        <dbReference type="Proteomes" id="UP000001431"/>
    </source>
</evidence>
<dbReference type="Gene3D" id="2.160.20.10">
    <property type="entry name" value="Single-stranded right-handed beta-helix, Pectin lyase-like"/>
    <property type="match status" value="2"/>
</dbReference>
<dbReference type="InterPro" id="IPR012334">
    <property type="entry name" value="Pectin_lyas_fold"/>
</dbReference>
<gene>
    <name evidence="4" type="ordered locus">Pcal_1931</name>
</gene>
<dbReference type="InterPro" id="IPR007742">
    <property type="entry name" value="NosD_dom"/>
</dbReference>
<dbReference type="Proteomes" id="UP000001431">
    <property type="component" value="Chromosome"/>
</dbReference>
<dbReference type="KEGG" id="pcl:Pcal_1931"/>
<evidence type="ECO:0000259" key="2">
    <source>
        <dbReference type="Pfam" id="PF05048"/>
    </source>
</evidence>
<dbReference type="SUPFAM" id="SSF51126">
    <property type="entry name" value="Pectin lyase-like"/>
    <property type="match status" value="1"/>
</dbReference>
<protein>
    <submittedName>
        <fullName evidence="4">Nitrous oxidase accessory protein-like protein</fullName>
    </submittedName>
</protein>
<reference evidence="4" key="1">
    <citation type="submission" date="2007-02" db="EMBL/GenBank/DDBJ databases">
        <title>Complete sequence of Pyrobaculum calidifontis JCM 11548.</title>
        <authorList>
            <consortium name="US DOE Joint Genome Institute"/>
            <person name="Copeland A."/>
            <person name="Lucas S."/>
            <person name="Lapidus A."/>
            <person name="Barry K."/>
            <person name="Glavina del Rio T."/>
            <person name="Dalin E."/>
            <person name="Tice H."/>
            <person name="Pitluck S."/>
            <person name="Chain P."/>
            <person name="Malfatti S."/>
            <person name="Shin M."/>
            <person name="Vergez L."/>
            <person name="Schmutz J."/>
            <person name="Larimer F."/>
            <person name="Land M."/>
            <person name="Hauser L."/>
            <person name="Kyrpides N."/>
            <person name="Mikhailova N."/>
            <person name="Cozen A.E."/>
            <person name="Fitz-Gibbon S.T."/>
            <person name="House C.H."/>
            <person name="Saltikov C."/>
            <person name="Lowe T.M."/>
            <person name="Richardson P."/>
        </authorList>
    </citation>
    <scope>NUCLEOTIDE SEQUENCE [LARGE SCALE GENOMIC DNA]</scope>
    <source>
        <strain evidence="4">JCM 11548</strain>
    </source>
</reference>
<dbReference type="InterPro" id="IPR006626">
    <property type="entry name" value="PbH1"/>
</dbReference>
<keyword evidence="1" id="KW-0812">Transmembrane</keyword>
<keyword evidence="1" id="KW-0472">Membrane</keyword>